<dbReference type="SUPFAM" id="SSF55874">
    <property type="entry name" value="ATPase domain of HSP90 chaperone/DNA topoisomerase II/histidine kinase"/>
    <property type="match status" value="1"/>
</dbReference>
<keyword evidence="4" id="KW-0255">Endonuclease</keyword>
<evidence type="ECO:0000313" key="9">
    <source>
        <dbReference type="Proteomes" id="UP001190700"/>
    </source>
</evidence>
<feature type="domain" description="Morc S5" evidence="7">
    <location>
        <begin position="215"/>
        <end position="339"/>
    </location>
</feature>
<comment type="subcellular location">
    <subcellularLocation>
        <location evidence="1">Nucleus</location>
    </subcellularLocation>
</comment>
<comment type="similarity">
    <text evidence="2">Belongs to the MORC ATPase protein family.</text>
</comment>
<dbReference type="GO" id="GO:0016887">
    <property type="term" value="F:ATP hydrolysis activity"/>
    <property type="evidence" value="ECO:0007669"/>
    <property type="project" value="InterPro"/>
</dbReference>
<dbReference type="PANTHER" id="PTHR23336:SF76">
    <property type="entry name" value="MORC S5 DOMAIN-CONTAINING PROTEIN"/>
    <property type="match status" value="1"/>
</dbReference>
<organism evidence="8 9">
    <name type="scientific">Cymbomonas tetramitiformis</name>
    <dbReference type="NCBI Taxonomy" id="36881"/>
    <lineage>
        <taxon>Eukaryota</taxon>
        <taxon>Viridiplantae</taxon>
        <taxon>Chlorophyta</taxon>
        <taxon>Pyramimonadophyceae</taxon>
        <taxon>Pyramimonadales</taxon>
        <taxon>Pyramimonadaceae</taxon>
        <taxon>Cymbomonas</taxon>
    </lineage>
</organism>
<evidence type="ECO:0000313" key="8">
    <source>
        <dbReference type="EMBL" id="KAK3268834.1"/>
    </source>
</evidence>
<protein>
    <recommendedName>
        <fullName evidence="7">Morc S5 domain-containing protein</fullName>
    </recommendedName>
</protein>
<gene>
    <name evidence="8" type="ORF">CYMTET_22683</name>
</gene>
<dbReference type="InterPro" id="IPR036890">
    <property type="entry name" value="HATPase_C_sf"/>
</dbReference>
<accession>A0AAE0L1Y6</accession>
<dbReference type="InterPro" id="IPR045261">
    <property type="entry name" value="MORC_ATPase"/>
</dbReference>
<proteinExistence type="inferred from homology"/>
<keyword evidence="4" id="KW-0378">Hydrolase</keyword>
<reference evidence="8 9" key="1">
    <citation type="journal article" date="2015" name="Genome Biol. Evol.">
        <title>Comparative Genomics of a Bacterivorous Green Alga Reveals Evolutionary Causalities and Consequences of Phago-Mixotrophic Mode of Nutrition.</title>
        <authorList>
            <person name="Burns J.A."/>
            <person name="Paasch A."/>
            <person name="Narechania A."/>
            <person name="Kim E."/>
        </authorList>
    </citation>
    <scope>NUCLEOTIDE SEQUENCE [LARGE SCALE GENOMIC DNA]</scope>
    <source>
        <strain evidence="8 9">PLY_AMNH</strain>
    </source>
</reference>
<evidence type="ECO:0000259" key="7">
    <source>
        <dbReference type="Pfam" id="PF17942"/>
    </source>
</evidence>
<dbReference type="AlphaFoldDB" id="A0AAE0L1Y6"/>
<keyword evidence="5" id="KW-0175">Coiled coil</keyword>
<dbReference type="GO" id="GO:0031349">
    <property type="term" value="P:positive regulation of defense response"/>
    <property type="evidence" value="ECO:0007669"/>
    <property type="project" value="UniProtKB-ARBA"/>
</dbReference>
<dbReference type="GO" id="GO:0004519">
    <property type="term" value="F:endonuclease activity"/>
    <property type="evidence" value="ECO:0007669"/>
    <property type="project" value="UniProtKB-KW"/>
</dbReference>
<evidence type="ECO:0000256" key="6">
    <source>
        <dbReference type="ARBA" id="ARBA00023242"/>
    </source>
</evidence>
<keyword evidence="9" id="KW-1185">Reference proteome</keyword>
<name>A0AAE0L1Y6_9CHLO</name>
<evidence type="ECO:0000256" key="3">
    <source>
        <dbReference type="ARBA" id="ARBA00022722"/>
    </source>
</evidence>
<dbReference type="Proteomes" id="UP001190700">
    <property type="component" value="Unassembled WGS sequence"/>
</dbReference>
<dbReference type="Gene3D" id="3.30.565.10">
    <property type="entry name" value="Histidine kinase-like ATPase, C-terminal domain"/>
    <property type="match status" value="1"/>
</dbReference>
<dbReference type="EMBL" id="LGRX02011542">
    <property type="protein sequence ID" value="KAK3268834.1"/>
    <property type="molecule type" value="Genomic_DNA"/>
</dbReference>
<keyword evidence="6" id="KW-0539">Nucleus</keyword>
<comment type="caution">
    <text evidence="8">The sequence shown here is derived from an EMBL/GenBank/DDBJ whole genome shotgun (WGS) entry which is preliminary data.</text>
</comment>
<evidence type="ECO:0000256" key="5">
    <source>
        <dbReference type="ARBA" id="ARBA00023054"/>
    </source>
</evidence>
<dbReference type="Pfam" id="PF13589">
    <property type="entry name" value="HATPase_c_3"/>
    <property type="match status" value="1"/>
</dbReference>
<dbReference type="PANTHER" id="PTHR23336">
    <property type="entry name" value="ZINC FINGER CW-TYPE COILED-COIL DOMAIN PROTEIN 3"/>
    <property type="match status" value="1"/>
</dbReference>
<keyword evidence="3" id="KW-0540">Nuclease</keyword>
<evidence type="ECO:0000256" key="4">
    <source>
        <dbReference type="ARBA" id="ARBA00022759"/>
    </source>
</evidence>
<evidence type="ECO:0000256" key="2">
    <source>
        <dbReference type="ARBA" id="ARBA00007845"/>
    </source>
</evidence>
<dbReference type="GO" id="GO:0005634">
    <property type="term" value="C:nucleus"/>
    <property type="evidence" value="ECO:0007669"/>
    <property type="project" value="UniProtKB-SubCell"/>
</dbReference>
<dbReference type="InterPro" id="IPR041006">
    <property type="entry name" value="Morc_S5"/>
</dbReference>
<sequence>MLESTSQEIHNVSQAELADNTRDVAVKEDVRLSFWIDFRSLPGSPGFEIHCWDNGPGVPKENLVEMMGFGFSTRSALEMETIGQYGLGIKHACMRLAHAALIFIKTVEDAHVILMAPEFLKAKEIERILYPTTRFIRDGGELKIDESDPDFRRTADNITDYSNLKSLEDIIEVIQEMPNTDTQIIAMKLILEPCRQLAFTPNRAMATSPQVREDYSLRSYLEILYMNTEAEKPRVEMFLRGSIVVPRNPYAMLCEQVQRFRLEGRQAGHETPMLGGLHMFAKKRLCTLYTRVGMQLFNTNGNVGKTIIGVLQADFLTLSRSKTGFMHNALYSKLNDCIIKDAMRRYHKKMQSKFSAGVKGGRRALGSVPIHDDEEVISNKALLEEGACVGHPEGRRQLHERGQRRVGAGVL</sequence>
<evidence type="ECO:0000256" key="1">
    <source>
        <dbReference type="ARBA" id="ARBA00004123"/>
    </source>
</evidence>
<dbReference type="Pfam" id="PF17942">
    <property type="entry name" value="Morc6_S5"/>
    <property type="match status" value="1"/>
</dbReference>